<dbReference type="AlphaFoldDB" id="A0A5K1TJI0"/>
<sequence>MALRFGMLSHPRSRLRHISLCHSYCIASLAPSACALAKRRQPLVVRRNRVKFYVYSNTFDNLFLFSIVRQFVR</sequence>
<reference evidence="1 2" key="1">
    <citation type="journal article" date="2019" name="PLoS Negl. Trop. Dis.">
        <title>Revisiting the worldwide diversity of Leptospira species in the environment.</title>
        <authorList>
            <person name="Vincent A.T."/>
            <person name="Schiettekatte O."/>
            <person name="Bourhy P."/>
            <person name="Veyrier F.J."/>
            <person name="Picardeau M."/>
        </authorList>
    </citation>
    <scope>NUCLEOTIDE SEQUENCE [LARGE SCALE GENOMIC DNA]</scope>
    <source>
        <strain evidence="1 2">201702405</strain>
    </source>
</reference>
<evidence type="ECO:0000313" key="1">
    <source>
        <dbReference type="EMBL" id="TGM10997.1"/>
    </source>
</evidence>
<proteinExistence type="predicted"/>
<name>A0A5K1TJI0_9LEPT</name>
<comment type="caution">
    <text evidence="1">The sequence shown here is derived from an EMBL/GenBank/DDBJ whole genome shotgun (WGS) entry which is preliminary data.</text>
</comment>
<dbReference type="EMBL" id="RQGV01000020">
    <property type="protein sequence ID" value="TGM10997.1"/>
    <property type="molecule type" value="Genomic_DNA"/>
</dbReference>
<evidence type="ECO:0000313" key="2">
    <source>
        <dbReference type="Proteomes" id="UP000297832"/>
    </source>
</evidence>
<dbReference type="Proteomes" id="UP000297832">
    <property type="component" value="Unassembled WGS sequence"/>
</dbReference>
<gene>
    <name evidence="1" type="ORF">EHQ81_18060</name>
</gene>
<accession>A0A5K1TJI0</accession>
<organism evidence="1 2">
    <name type="scientific">Leptospira selangorensis</name>
    <dbReference type="NCBI Taxonomy" id="2484982"/>
    <lineage>
        <taxon>Bacteria</taxon>
        <taxon>Pseudomonadati</taxon>
        <taxon>Spirochaetota</taxon>
        <taxon>Spirochaetia</taxon>
        <taxon>Leptospirales</taxon>
        <taxon>Leptospiraceae</taxon>
        <taxon>Leptospira</taxon>
    </lineage>
</organism>
<protein>
    <submittedName>
        <fullName evidence="1">Uncharacterized protein</fullName>
    </submittedName>
</protein>